<dbReference type="InterPro" id="IPR050905">
    <property type="entry name" value="Plant_NBS-LRR"/>
</dbReference>
<feature type="domain" description="Disease resistance protein At4g27190-like leucine-rich repeats" evidence="2">
    <location>
        <begin position="307"/>
        <end position="350"/>
    </location>
</feature>
<evidence type="ECO:0000256" key="1">
    <source>
        <dbReference type="ARBA" id="ARBA00022821"/>
    </source>
</evidence>
<protein>
    <recommendedName>
        <fullName evidence="2">Disease resistance protein At4g27190-like leucine-rich repeats domain-containing protein</fullName>
    </recommendedName>
</protein>
<feature type="domain" description="Disease resistance protein At4g27190-like leucine-rich repeats" evidence="2">
    <location>
        <begin position="3"/>
        <end position="119"/>
    </location>
</feature>
<accession>A0ABU6Y7U0</accession>
<dbReference type="InterPro" id="IPR057135">
    <property type="entry name" value="At4g27190-like_LRR"/>
</dbReference>
<dbReference type="Pfam" id="PF23247">
    <property type="entry name" value="LRR_RPS2"/>
    <property type="match status" value="3"/>
</dbReference>
<dbReference type="EMBL" id="JASCZI010241685">
    <property type="protein sequence ID" value="MED6204773.1"/>
    <property type="molecule type" value="Genomic_DNA"/>
</dbReference>
<sequence>MAVLAPSNEIHALHHLRKLYIQQCDSLVELFESERGMFESERGMVAKNAYEITYRLQELWLTNLPKLRHIWLPNIVRLVSFKMLTSIRIQRCGSLKSVLSESMAISLVQLQQLYVKDCEMMEEIITMDDGANQFKTLLPNLETLWLENLPKLECVCSRVHHEYDILFCDDDKEDTGIPHLNNNSSKQQIEVSFPQLKSLGLFYVPRLKCFCPGAYDYDIMVDEDTQITNFPSDNVAVAVTVITPKLDMVYSSFGSMRIAGEMDVNLTIHYLVNRMKYKEELQQLETLRCITEQHQYQHLRGYITWETQLEVERCHKLLTCVPSNMMHLFQHVESLRVEQCECLEEIFESSDYGELQHIWRNHASISGFEYLQYLKIRECHELKFVFPDVSVAKSLPQLRVLEVVKCNKMKEIISSNNNHSIQKKGAKIIFPSLWSIKLENLSSLSCFCPKYLHFELPFCVFLRIKECPKMETFCFGTVYTPSLRRLLVEEQRFGRNEDVNEVIKEIRAM</sequence>
<dbReference type="PANTHER" id="PTHR33463:SF105">
    <property type="entry name" value="AND NB-ARC DOMAIN DISEASE RESISTANCE PROTEIN, PUTATIVE-RELATED"/>
    <property type="match status" value="1"/>
</dbReference>
<dbReference type="Proteomes" id="UP001341840">
    <property type="component" value="Unassembled WGS sequence"/>
</dbReference>
<comment type="caution">
    <text evidence="3">The sequence shown here is derived from an EMBL/GenBank/DDBJ whole genome shotgun (WGS) entry which is preliminary data.</text>
</comment>
<organism evidence="3 4">
    <name type="scientific">Stylosanthes scabra</name>
    <dbReference type="NCBI Taxonomy" id="79078"/>
    <lineage>
        <taxon>Eukaryota</taxon>
        <taxon>Viridiplantae</taxon>
        <taxon>Streptophyta</taxon>
        <taxon>Embryophyta</taxon>
        <taxon>Tracheophyta</taxon>
        <taxon>Spermatophyta</taxon>
        <taxon>Magnoliopsida</taxon>
        <taxon>eudicotyledons</taxon>
        <taxon>Gunneridae</taxon>
        <taxon>Pentapetalae</taxon>
        <taxon>rosids</taxon>
        <taxon>fabids</taxon>
        <taxon>Fabales</taxon>
        <taxon>Fabaceae</taxon>
        <taxon>Papilionoideae</taxon>
        <taxon>50 kb inversion clade</taxon>
        <taxon>dalbergioids sensu lato</taxon>
        <taxon>Dalbergieae</taxon>
        <taxon>Pterocarpus clade</taxon>
        <taxon>Stylosanthes</taxon>
    </lineage>
</organism>
<dbReference type="SUPFAM" id="SSF52058">
    <property type="entry name" value="L domain-like"/>
    <property type="match status" value="1"/>
</dbReference>
<gene>
    <name evidence="3" type="ORF">PIB30_012010</name>
</gene>
<feature type="domain" description="Disease resistance protein At4g27190-like leucine-rich repeats" evidence="2">
    <location>
        <begin position="354"/>
        <end position="472"/>
    </location>
</feature>
<evidence type="ECO:0000259" key="2">
    <source>
        <dbReference type="Pfam" id="PF23247"/>
    </source>
</evidence>
<evidence type="ECO:0000313" key="3">
    <source>
        <dbReference type="EMBL" id="MED6204773.1"/>
    </source>
</evidence>
<proteinExistence type="predicted"/>
<evidence type="ECO:0000313" key="4">
    <source>
        <dbReference type="Proteomes" id="UP001341840"/>
    </source>
</evidence>
<name>A0ABU6Y7U0_9FABA</name>
<dbReference type="Gene3D" id="3.80.10.10">
    <property type="entry name" value="Ribonuclease Inhibitor"/>
    <property type="match status" value="2"/>
</dbReference>
<keyword evidence="4" id="KW-1185">Reference proteome</keyword>
<reference evidence="3 4" key="1">
    <citation type="journal article" date="2023" name="Plants (Basel)">
        <title>Bridging the Gap: Combining Genomics and Transcriptomics Approaches to Understand Stylosanthes scabra, an Orphan Legume from the Brazilian Caatinga.</title>
        <authorList>
            <person name="Ferreira-Neto J.R.C."/>
            <person name="da Silva M.D."/>
            <person name="Binneck E."/>
            <person name="de Melo N.F."/>
            <person name="da Silva R.H."/>
            <person name="de Melo A.L.T.M."/>
            <person name="Pandolfi V."/>
            <person name="Bustamante F.O."/>
            <person name="Brasileiro-Vidal A.C."/>
            <person name="Benko-Iseppon A.M."/>
        </authorList>
    </citation>
    <scope>NUCLEOTIDE SEQUENCE [LARGE SCALE GENOMIC DNA]</scope>
    <source>
        <tissue evidence="3">Leaves</tissue>
    </source>
</reference>
<dbReference type="InterPro" id="IPR032675">
    <property type="entry name" value="LRR_dom_sf"/>
</dbReference>
<dbReference type="PANTHER" id="PTHR33463">
    <property type="entry name" value="NB-ARC DOMAIN-CONTAINING PROTEIN-RELATED"/>
    <property type="match status" value="1"/>
</dbReference>
<keyword evidence="1" id="KW-0611">Plant defense</keyword>